<name>A0A6J5P514_9CAUD</name>
<dbReference type="NCBIfam" id="NF033394">
    <property type="entry name" value="capsid_maj_Podo"/>
    <property type="match status" value="1"/>
</dbReference>
<gene>
    <name evidence="1" type="ORF">UFOVP840_40</name>
</gene>
<organism evidence="1">
    <name type="scientific">uncultured Caudovirales phage</name>
    <dbReference type="NCBI Taxonomy" id="2100421"/>
    <lineage>
        <taxon>Viruses</taxon>
        <taxon>Duplodnaviria</taxon>
        <taxon>Heunggongvirae</taxon>
        <taxon>Uroviricota</taxon>
        <taxon>Caudoviricetes</taxon>
        <taxon>Peduoviridae</taxon>
        <taxon>Maltschvirus</taxon>
        <taxon>Maltschvirus maltsch</taxon>
    </lineage>
</organism>
<sequence length="325" mass="35091">MAFANTSVTDIIATTIQSRSKQIADNVTKNNALLARLNQRGNIRTISGGNTILEELSFAENGNAGFYSGYDLLPVATQDVISAAEFSIKQLACPVVMSGLEMLQNSGKEAFIDLLEARINVAEATMANKLAQSVYSDGTGSSGKEVTGLNAAVPSANTTGTYGGIDRATWTFWRSQLYDFSNNTVTPSATTIQNGLNTLWASLVRGADRPDLIILDNTYWSYYMSSLQALQRFADPSTGNLGFPTLKFMDADVVLDGGIGGYCPAATGFMLNTKYISLRPHKDRNMVSLSPSKRYAINQDAEVQILGWAGNLTCRGAQFQGRIQN</sequence>
<dbReference type="EMBL" id="LR796785">
    <property type="protein sequence ID" value="CAB4166583.1"/>
    <property type="molecule type" value="Genomic_DNA"/>
</dbReference>
<reference evidence="1" key="1">
    <citation type="submission" date="2020-04" db="EMBL/GenBank/DDBJ databases">
        <authorList>
            <person name="Chiriac C."/>
            <person name="Salcher M."/>
            <person name="Ghai R."/>
            <person name="Kavagutti S V."/>
        </authorList>
    </citation>
    <scope>NUCLEOTIDE SEQUENCE</scope>
</reference>
<evidence type="ECO:0008006" key="2">
    <source>
        <dbReference type="Google" id="ProtNLM"/>
    </source>
</evidence>
<protein>
    <recommendedName>
        <fullName evidence="2">Phage major capsid protein</fullName>
    </recommendedName>
</protein>
<evidence type="ECO:0000313" key="1">
    <source>
        <dbReference type="EMBL" id="CAB4166583.1"/>
    </source>
</evidence>
<proteinExistence type="predicted"/>
<accession>A0A6J5P514</accession>
<dbReference type="InterPro" id="IPR049718">
    <property type="entry name" value="AKO59007-like"/>
</dbReference>